<protein>
    <submittedName>
        <fullName evidence="2">Inositol transport system ATP-binding protein</fullName>
    </submittedName>
</protein>
<proteinExistence type="predicted"/>
<feature type="non-terminal residue" evidence="2">
    <location>
        <position position="310"/>
    </location>
</feature>
<feature type="compositionally biased region" description="Low complexity" evidence="1">
    <location>
        <begin position="292"/>
        <end position="302"/>
    </location>
</feature>
<dbReference type="AlphaFoldDB" id="A0A6J4N6W8"/>
<keyword evidence="2" id="KW-0067">ATP-binding</keyword>
<accession>A0A6J4N6W8</accession>
<reference evidence="2" key="1">
    <citation type="submission" date="2020-02" db="EMBL/GenBank/DDBJ databases">
        <authorList>
            <person name="Meier V. D."/>
        </authorList>
    </citation>
    <scope>NUCLEOTIDE SEQUENCE</scope>
    <source>
        <strain evidence="2">AVDCRST_MAG66</strain>
    </source>
</reference>
<feature type="compositionally biased region" description="Basic and acidic residues" evidence="1">
    <location>
        <begin position="121"/>
        <end position="130"/>
    </location>
</feature>
<feature type="compositionally biased region" description="Basic and acidic residues" evidence="1">
    <location>
        <begin position="229"/>
        <end position="247"/>
    </location>
</feature>
<name>A0A6J4N6W8_9PSEU</name>
<keyword evidence="2" id="KW-0547">Nucleotide-binding</keyword>
<feature type="compositionally biased region" description="Basic residues" evidence="1">
    <location>
        <begin position="25"/>
        <end position="46"/>
    </location>
</feature>
<feature type="non-terminal residue" evidence="2">
    <location>
        <position position="1"/>
    </location>
</feature>
<feature type="compositionally biased region" description="Basic residues" evidence="1">
    <location>
        <begin position="193"/>
        <end position="205"/>
    </location>
</feature>
<feature type="compositionally biased region" description="Gly residues" evidence="1">
    <location>
        <begin position="178"/>
        <end position="187"/>
    </location>
</feature>
<evidence type="ECO:0000256" key="1">
    <source>
        <dbReference type="SAM" id="MobiDB-lite"/>
    </source>
</evidence>
<evidence type="ECO:0000313" key="2">
    <source>
        <dbReference type="EMBL" id="CAA9376569.1"/>
    </source>
</evidence>
<gene>
    <name evidence="2" type="ORF">AVDCRST_MAG66-6</name>
</gene>
<sequence length="310" mass="34542">DRHPATPAGDPRGLQAVRQRDRPAGHHHQRRRGRRDLRAGRQRRRQVHADQDLRGRAPARRRRVPAPGRARVVLLAPRGARRRHRDGLPGPRRREADAGVAQLLPRLGAPQGPRTPGPPGHRRDAEDRQGRAARHGHRPARHRPADRHAVRRRAAVRGDRPRRVLRGQGAHPRRAHRGPGGQAGGRGAQVRHPGPRARAGRRVHHPQPAPRLSRRRPVHAAQARPQPRRLREGRDHPRRADGHDGRRGGAGGAQPRAGGRWGRRRRGGRGAGGRGARAGHPGRRRIERRRTGGPPRRTAGRVQRGRRASV</sequence>
<dbReference type="EMBL" id="CADCUS010000001">
    <property type="protein sequence ID" value="CAA9376569.1"/>
    <property type="molecule type" value="Genomic_DNA"/>
</dbReference>
<feature type="compositionally biased region" description="Basic residues" evidence="1">
    <location>
        <begin position="131"/>
        <end position="155"/>
    </location>
</feature>
<organism evidence="2">
    <name type="scientific">uncultured Pseudonocardia sp</name>
    <dbReference type="NCBI Taxonomy" id="211455"/>
    <lineage>
        <taxon>Bacteria</taxon>
        <taxon>Bacillati</taxon>
        <taxon>Actinomycetota</taxon>
        <taxon>Actinomycetes</taxon>
        <taxon>Pseudonocardiales</taxon>
        <taxon>Pseudonocardiaceae</taxon>
        <taxon>Pseudonocardia</taxon>
        <taxon>environmental samples</taxon>
    </lineage>
</organism>
<feature type="region of interest" description="Disordered" evidence="1">
    <location>
        <begin position="1"/>
        <end position="310"/>
    </location>
</feature>
<dbReference type="GO" id="GO:0005524">
    <property type="term" value="F:ATP binding"/>
    <property type="evidence" value="ECO:0007669"/>
    <property type="project" value="UniProtKB-KW"/>
</dbReference>